<feature type="compositionally biased region" description="Basic residues" evidence="1">
    <location>
        <begin position="21"/>
        <end position="31"/>
    </location>
</feature>
<accession>A0A2I0HH45</accession>
<comment type="caution">
    <text evidence="2">The sequence shown here is derived from an EMBL/GenBank/DDBJ whole genome shotgun (WGS) entry which is preliminary data.</text>
</comment>
<name>A0A2I0HH45_PUNGR</name>
<sequence length="31" mass="3691">MGPCLEWRERRMGSSSAKDLRSHRKFPMRGK</sequence>
<evidence type="ECO:0000313" key="2">
    <source>
        <dbReference type="EMBL" id="PKI30998.1"/>
    </source>
</evidence>
<keyword evidence="3" id="KW-1185">Reference proteome</keyword>
<organism evidence="2 3">
    <name type="scientific">Punica granatum</name>
    <name type="common">Pomegranate</name>
    <dbReference type="NCBI Taxonomy" id="22663"/>
    <lineage>
        <taxon>Eukaryota</taxon>
        <taxon>Viridiplantae</taxon>
        <taxon>Streptophyta</taxon>
        <taxon>Embryophyta</taxon>
        <taxon>Tracheophyta</taxon>
        <taxon>Spermatophyta</taxon>
        <taxon>Magnoliopsida</taxon>
        <taxon>eudicotyledons</taxon>
        <taxon>Gunneridae</taxon>
        <taxon>Pentapetalae</taxon>
        <taxon>rosids</taxon>
        <taxon>malvids</taxon>
        <taxon>Myrtales</taxon>
        <taxon>Lythraceae</taxon>
        <taxon>Punica</taxon>
    </lineage>
</organism>
<feature type="region of interest" description="Disordered" evidence="1">
    <location>
        <begin position="1"/>
        <end position="31"/>
    </location>
</feature>
<feature type="non-terminal residue" evidence="2">
    <location>
        <position position="31"/>
    </location>
</feature>
<proteinExistence type="predicted"/>
<dbReference type="EMBL" id="PGOL01015111">
    <property type="protein sequence ID" value="PKI30998.1"/>
    <property type="molecule type" value="Genomic_DNA"/>
</dbReference>
<dbReference type="AlphaFoldDB" id="A0A2I0HH45"/>
<evidence type="ECO:0000256" key="1">
    <source>
        <dbReference type="SAM" id="MobiDB-lite"/>
    </source>
</evidence>
<reference evidence="2 3" key="1">
    <citation type="submission" date="2017-11" db="EMBL/GenBank/DDBJ databases">
        <title>De-novo sequencing of pomegranate (Punica granatum L.) genome.</title>
        <authorList>
            <person name="Akparov Z."/>
            <person name="Amiraslanov A."/>
            <person name="Hajiyeva S."/>
            <person name="Abbasov M."/>
            <person name="Kaur K."/>
            <person name="Hamwieh A."/>
            <person name="Solovyev V."/>
            <person name="Salamov A."/>
            <person name="Braich B."/>
            <person name="Kosarev P."/>
            <person name="Mahmoud A."/>
            <person name="Hajiyev E."/>
            <person name="Babayeva S."/>
            <person name="Izzatullayeva V."/>
            <person name="Mammadov A."/>
            <person name="Mammadov A."/>
            <person name="Sharifova S."/>
            <person name="Ojaghi J."/>
            <person name="Eynullazada K."/>
            <person name="Bayramov B."/>
            <person name="Abdulazimova A."/>
            <person name="Shahmuradov I."/>
        </authorList>
    </citation>
    <scope>NUCLEOTIDE SEQUENCE [LARGE SCALE GENOMIC DNA]</scope>
    <source>
        <strain evidence="3">cv. AG2017</strain>
        <tissue evidence="2">Leaf</tissue>
    </source>
</reference>
<dbReference type="Proteomes" id="UP000233551">
    <property type="component" value="Unassembled WGS sequence"/>
</dbReference>
<gene>
    <name evidence="2" type="ORF">CRG98_048611</name>
</gene>
<protein>
    <submittedName>
        <fullName evidence="2">Uncharacterized protein</fullName>
    </submittedName>
</protein>
<feature type="compositionally biased region" description="Basic and acidic residues" evidence="1">
    <location>
        <begin position="1"/>
        <end position="12"/>
    </location>
</feature>
<evidence type="ECO:0000313" key="3">
    <source>
        <dbReference type="Proteomes" id="UP000233551"/>
    </source>
</evidence>